<dbReference type="PANTHER" id="PTHR42663:SF6">
    <property type="entry name" value="HYDROLASE C777.06C-RELATED"/>
    <property type="match status" value="1"/>
</dbReference>
<keyword evidence="3" id="KW-1185">Reference proteome</keyword>
<dbReference type="SMART" id="SM00849">
    <property type="entry name" value="Lactamase_B"/>
    <property type="match status" value="1"/>
</dbReference>
<evidence type="ECO:0000313" key="2">
    <source>
        <dbReference type="EMBL" id="QDY42340.1"/>
    </source>
</evidence>
<dbReference type="InterPro" id="IPR036866">
    <property type="entry name" value="RibonucZ/Hydroxyglut_hydro"/>
</dbReference>
<dbReference type="Gene3D" id="3.60.15.10">
    <property type="entry name" value="Ribonuclease Z/Hydroxyacylglutathione hydrolase-like"/>
    <property type="match status" value="1"/>
</dbReference>
<dbReference type="InterPro" id="IPR017693">
    <property type="entry name" value="Phosphonate_metab_PhnP"/>
</dbReference>
<evidence type="ECO:0000313" key="3">
    <source>
        <dbReference type="Proteomes" id="UP000319411"/>
    </source>
</evidence>
<dbReference type="InterPro" id="IPR035682">
    <property type="entry name" value="PhnP_MBL"/>
</dbReference>
<protein>
    <submittedName>
        <fullName evidence="2">Phosphonate metabolism protein PhnP</fullName>
    </submittedName>
</protein>
<reference evidence="2 3" key="1">
    <citation type="submission" date="2018-10" db="EMBL/GenBank/DDBJ databases">
        <title>Genome Sequencing of Pantoea dispersa DSM 32899.</title>
        <authorList>
            <person name="Nawrath M."/>
            <person name="Ottenheim C."/>
            <person name="Wilm A."/>
            <person name="Zimmermann W."/>
            <person name="Wu J.C."/>
        </authorList>
    </citation>
    <scope>NUCLEOTIDE SEQUENCE [LARGE SCALE GENOMIC DNA]</scope>
    <source>
        <strain evidence="2 3">DSM 32899</strain>
    </source>
</reference>
<dbReference type="OrthoDB" id="9803916at2"/>
<proteinExistence type="predicted"/>
<name>A0A518XDV2_9GAMM</name>
<dbReference type="AlphaFoldDB" id="A0A518XDV2"/>
<dbReference type="Pfam" id="PF12706">
    <property type="entry name" value="Lactamase_B_2"/>
    <property type="match status" value="1"/>
</dbReference>
<dbReference type="SUPFAM" id="SSF56281">
    <property type="entry name" value="Metallo-hydrolase/oxidoreductase"/>
    <property type="match status" value="1"/>
</dbReference>
<gene>
    <name evidence="2" type="primary">phnP</name>
    <name evidence="2" type="ORF">D8B20_10760</name>
</gene>
<evidence type="ECO:0000259" key="1">
    <source>
        <dbReference type="SMART" id="SM00849"/>
    </source>
</evidence>
<dbReference type="EMBL" id="CP032702">
    <property type="protein sequence ID" value="QDY42340.1"/>
    <property type="molecule type" value="Genomic_DNA"/>
</dbReference>
<dbReference type="Proteomes" id="UP000319411">
    <property type="component" value="Chromosome"/>
</dbReference>
<accession>A0A518XDV2</accession>
<dbReference type="GO" id="GO:0019700">
    <property type="term" value="P:organic phosphonate catabolic process"/>
    <property type="evidence" value="ECO:0007669"/>
    <property type="project" value="InterPro"/>
</dbReference>
<dbReference type="CDD" id="cd07736">
    <property type="entry name" value="PhnP-like_MBL-fold"/>
    <property type="match status" value="1"/>
</dbReference>
<dbReference type="RefSeq" id="WP_145888864.1">
    <property type="nucleotide sequence ID" value="NZ_CP032702.1"/>
</dbReference>
<dbReference type="GO" id="GO:0008081">
    <property type="term" value="F:phosphoric diester hydrolase activity"/>
    <property type="evidence" value="ECO:0007669"/>
    <property type="project" value="InterPro"/>
</dbReference>
<dbReference type="KEGG" id="pdis:D8B20_10760"/>
<feature type="domain" description="Metallo-beta-lactamase" evidence="1">
    <location>
        <begin position="36"/>
        <end position="197"/>
    </location>
</feature>
<dbReference type="PANTHER" id="PTHR42663">
    <property type="entry name" value="HYDROLASE C777.06C-RELATED-RELATED"/>
    <property type="match status" value="1"/>
</dbReference>
<dbReference type="InterPro" id="IPR001279">
    <property type="entry name" value="Metallo-B-lactamas"/>
</dbReference>
<organism evidence="2 3">
    <name type="scientific">Candidatus Pantoea soli</name>
    <dbReference type="NCBI Taxonomy" id="3098669"/>
    <lineage>
        <taxon>Bacteria</taxon>
        <taxon>Pseudomonadati</taxon>
        <taxon>Pseudomonadota</taxon>
        <taxon>Gammaproteobacteria</taxon>
        <taxon>Enterobacterales</taxon>
        <taxon>Erwiniaceae</taxon>
        <taxon>Pantoea</taxon>
    </lineage>
</organism>
<dbReference type="NCBIfam" id="TIGR03307">
    <property type="entry name" value="PhnP"/>
    <property type="match status" value="1"/>
</dbReference>
<sequence length="256" mass="28452">MQLTFLGTGGVTAAPLFGCDCAACECARRDPARVRRATSALIDTGRERILLDAGLTDLQQRFQPGALSRILLTHFHMDHVAGLFSLRWGKGAAIPVWAPPDDKGCDDLLRHPGLLDFRPALTPFVPYRFGELQVTPLPLQHSRLTWGYLFDWHGTRLAWLCDTCGLPPDTADFLQGQPLDQLIIDCNDPPRETARNHNDLSRALQLVLQLAPRQTWLIHLSHEMDNWLLNNGLPENVQAARDGQTLCVGARLAVTV</sequence>